<dbReference type="EMBL" id="BMAO01030868">
    <property type="protein sequence ID" value="GFQ70886.1"/>
    <property type="molecule type" value="Genomic_DNA"/>
</dbReference>
<keyword evidence="2" id="KW-1185">Reference proteome</keyword>
<name>A0A8X6F6B2_TRICU</name>
<evidence type="ECO:0000313" key="1">
    <source>
        <dbReference type="EMBL" id="GFQ70886.1"/>
    </source>
</evidence>
<gene>
    <name evidence="1" type="ORF">TNCT_141851</name>
</gene>
<dbReference type="AlphaFoldDB" id="A0A8X6F6B2"/>
<proteinExistence type="predicted"/>
<reference evidence="1" key="1">
    <citation type="submission" date="2020-07" db="EMBL/GenBank/DDBJ databases">
        <title>Multicomponent nature underlies the extraordinary mechanical properties of spider dragline silk.</title>
        <authorList>
            <person name="Kono N."/>
            <person name="Nakamura H."/>
            <person name="Mori M."/>
            <person name="Yoshida Y."/>
            <person name="Ohtoshi R."/>
            <person name="Malay A.D."/>
            <person name="Moran D.A.P."/>
            <person name="Tomita M."/>
            <person name="Numata K."/>
            <person name="Arakawa K."/>
        </authorList>
    </citation>
    <scope>NUCLEOTIDE SEQUENCE</scope>
</reference>
<accession>A0A8X6F6B2</accession>
<protein>
    <submittedName>
        <fullName evidence="1">Uncharacterized protein</fullName>
    </submittedName>
</protein>
<evidence type="ECO:0000313" key="2">
    <source>
        <dbReference type="Proteomes" id="UP000887116"/>
    </source>
</evidence>
<organism evidence="1 2">
    <name type="scientific">Trichonephila clavata</name>
    <name type="common">Joro spider</name>
    <name type="synonym">Nephila clavata</name>
    <dbReference type="NCBI Taxonomy" id="2740835"/>
    <lineage>
        <taxon>Eukaryota</taxon>
        <taxon>Metazoa</taxon>
        <taxon>Ecdysozoa</taxon>
        <taxon>Arthropoda</taxon>
        <taxon>Chelicerata</taxon>
        <taxon>Arachnida</taxon>
        <taxon>Araneae</taxon>
        <taxon>Araneomorphae</taxon>
        <taxon>Entelegynae</taxon>
        <taxon>Araneoidea</taxon>
        <taxon>Nephilidae</taxon>
        <taxon>Trichonephila</taxon>
    </lineage>
</organism>
<comment type="caution">
    <text evidence="1">The sequence shown here is derived from an EMBL/GenBank/DDBJ whole genome shotgun (WGS) entry which is preliminary data.</text>
</comment>
<dbReference type="Proteomes" id="UP000887116">
    <property type="component" value="Unassembled WGS sequence"/>
</dbReference>
<sequence>MCGQGNNPTERLVVFVLRHEKIGLTENIPKTWRKYLSRESADKEPISKSSCNTNPSASKHIDKHIYLMRLLYNGNSNVEIAVMGISLGLMDPKWYLNQPLRLFIFSIAGWRESTYWSL</sequence>